<proteinExistence type="predicted"/>
<sequence length="190" mass="20983">MFCIITSCTYLLRTVLYIQSPDSTRYTISSCKLALAREKPQTSNLFLSLGARHNTVKIHNWPTPCLNSLFLPTFQASRLPGFQASRLPPSTFHPPKPPSLYNALLANILPDCGICGHSGIRAFGRSGIWAFACLRVWAFGHLGCFCYKHALCIHGEYTTHGLASPVTRRPSPVARRPTAPLSTNNQQPTT</sequence>
<protein>
    <submittedName>
        <fullName evidence="2">Uncharacterized protein</fullName>
    </submittedName>
</protein>
<keyword evidence="3" id="KW-1185">Reference proteome</keyword>
<evidence type="ECO:0000313" key="2">
    <source>
        <dbReference type="EMBL" id="KAF2709496.1"/>
    </source>
</evidence>
<dbReference type="AlphaFoldDB" id="A0A6G1K9C9"/>
<evidence type="ECO:0000313" key="3">
    <source>
        <dbReference type="Proteomes" id="UP000799428"/>
    </source>
</evidence>
<reference evidence="2" key="1">
    <citation type="journal article" date="2020" name="Stud. Mycol.">
        <title>101 Dothideomycetes genomes: a test case for predicting lifestyles and emergence of pathogens.</title>
        <authorList>
            <person name="Haridas S."/>
            <person name="Albert R."/>
            <person name="Binder M."/>
            <person name="Bloem J."/>
            <person name="Labutti K."/>
            <person name="Salamov A."/>
            <person name="Andreopoulos B."/>
            <person name="Baker S."/>
            <person name="Barry K."/>
            <person name="Bills G."/>
            <person name="Bluhm B."/>
            <person name="Cannon C."/>
            <person name="Castanera R."/>
            <person name="Culley D."/>
            <person name="Daum C."/>
            <person name="Ezra D."/>
            <person name="Gonzalez J."/>
            <person name="Henrissat B."/>
            <person name="Kuo A."/>
            <person name="Liang C."/>
            <person name="Lipzen A."/>
            <person name="Lutzoni F."/>
            <person name="Magnuson J."/>
            <person name="Mondo S."/>
            <person name="Nolan M."/>
            <person name="Ohm R."/>
            <person name="Pangilinan J."/>
            <person name="Park H.-J."/>
            <person name="Ramirez L."/>
            <person name="Alfaro M."/>
            <person name="Sun H."/>
            <person name="Tritt A."/>
            <person name="Yoshinaga Y."/>
            <person name="Zwiers L.-H."/>
            <person name="Turgeon B."/>
            <person name="Goodwin S."/>
            <person name="Spatafora J."/>
            <person name="Crous P."/>
            <person name="Grigoriev I."/>
        </authorList>
    </citation>
    <scope>NUCLEOTIDE SEQUENCE</scope>
    <source>
        <strain evidence="2">CBS 279.74</strain>
    </source>
</reference>
<evidence type="ECO:0000256" key="1">
    <source>
        <dbReference type="SAM" id="MobiDB-lite"/>
    </source>
</evidence>
<gene>
    <name evidence="2" type="ORF">K504DRAFT_275960</name>
</gene>
<dbReference type="EMBL" id="MU005770">
    <property type="protein sequence ID" value="KAF2709496.1"/>
    <property type="molecule type" value="Genomic_DNA"/>
</dbReference>
<organism evidence="2 3">
    <name type="scientific">Pleomassaria siparia CBS 279.74</name>
    <dbReference type="NCBI Taxonomy" id="1314801"/>
    <lineage>
        <taxon>Eukaryota</taxon>
        <taxon>Fungi</taxon>
        <taxon>Dikarya</taxon>
        <taxon>Ascomycota</taxon>
        <taxon>Pezizomycotina</taxon>
        <taxon>Dothideomycetes</taxon>
        <taxon>Pleosporomycetidae</taxon>
        <taxon>Pleosporales</taxon>
        <taxon>Pleomassariaceae</taxon>
        <taxon>Pleomassaria</taxon>
    </lineage>
</organism>
<feature type="compositionally biased region" description="Polar residues" evidence="1">
    <location>
        <begin position="180"/>
        <end position="190"/>
    </location>
</feature>
<dbReference type="Proteomes" id="UP000799428">
    <property type="component" value="Unassembled WGS sequence"/>
</dbReference>
<accession>A0A6G1K9C9</accession>
<feature type="region of interest" description="Disordered" evidence="1">
    <location>
        <begin position="164"/>
        <end position="190"/>
    </location>
</feature>
<name>A0A6G1K9C9_9PLEO</name>